<comment type="caution">
    <text evidence="2">The sequence shown here is derived from an EMBL/GenBank/DDBJ whole genome shotgun (WGS) entry which is preliminary data.</text>
</comment>
<organism evidence="2 3">
    <name type="scientific">Rehmannia glutinosa</name>
    <name type="common">Chinese foxglove</name>
    <dbReference type="NCBI Taxonomy" id="99300"/>
    <lineage>
        <taxon>Eukaryota</taxon>
        <taxon>Viridiplantae</taxon>
        <taxon>Streptophyta</taxon>
        <taxon>Embryophyta</taxon>
        <taxon>Tracheophyta</taxon>
        <taxon>Spermatophyta</taxon>
        <taxon>Magnoliopsida</taxon>
        <taxon>eudicotyledons</taxon>
        <taxon>Gunneridae</taxon>
        <taxon>Pentapetalae</taxon>
        <taxon>asterids</taxon>
        <taxon>lamiids</taxon>
        <taxon>Lamiales</taxon>
        <taxon>Orobanchaceae</taxon>
        <taxon>Rehmannieae</taxon>
        <taxon>Rehmannia</taxon>
    </lineage>
</organism>
<feature type="compositionally biased region" description="Acidic residues" evidence="1">
    <location>
        <begin position="41"/>
        <end position="56"/>
    </location>
</feature>
<name>A0ABR0VQV7_REHGL</name>
<feature type="region of interest" description="Disordered" evidence="1">
    <location>
        <begin position="41"/>
        <end position="83"/>
    </location>
</feature>
<evidence type="ECO:0000256" key="1">
    <source>
        <dbReference type="SAM" id="MobiDB-lite"/>
    </source>
</evidence>
<gene>
    <name evidence="2" type="ORF">DH2020_029539</name>
</gene>
<accession>A0ABR0VQV7</accession>
<feature type="region of interest" description="Disordered" evidence="1">
    <location>
        <begin position="1"/>
        <end position="23"/>
    </location>
</feature>
<dbReference type="PANTHER" id="PTHR48213">
    <property type="entry name" value="VID27-LIKE PROTEIN"/>
    <property type="match status" value="1"/>
</dbReference>
<keyword evidence="3" id="KW-1185">Reference proteome</keyword>
<dbReference type="PANTHER" id="PTHR48213:SF1">
    <property type="entry name" value="PROSTATIC SPERMINE-BINDING-LIKE PROTEIN"/>
    <property type="match status" value="1"/>
</dbReference>
<dbReference type="EMBL" id="JABTTQ020001020">
    <property type="protein sequence ID" value="KAK6136711.1"/>
    <property type="molecule type" value="Genomic_DNA"/>
</dbReference>
<reference evidence="2 3" key="1">
    <citation type="journal article" date="2021" name="Comput. Struct. Biotechnol. J.">
        <title>De novo genome assembly of the potent medicinal plant Rehmannia glutinosa using nanopore technology.</title>
        <authorList>
            <person name="Ma L."/>
            <person name="Dong C."/>
            <person name="Song C."/>
            <person name="Wang X."/>
            <person name="Zheng X."/>
            <person name="Niu Y."/>
            <person name="Chen S."/>
            <person name="Feng W."/>
        </authorList>
    </citation>
    <scope>NUCLEOTIDE SEQUENCE [LARGE SCALE GENOMIC DNA]</scope>
    <source>
        <strain evidence="2">DH-2019</strain>
    </source>
</reference>
<proteinExistence type="predicted"/>
<dbReference type="Proteomes" id="UP001318860">
    <property type="component" value="Unassembled WGS sequence"/>
</dbReference>
<protein>
    <submittedName>
        <fullName evidence="2">Uncharacterized protein</fullName>
    </submittedName>
</protein>
<sequence>MLRILRKTAASMEKSGGSIPAERCDEDLSAWELVNASQSDDEDLYSFDGDDDDVISEGDAVTSDGVVDQPESKPVREEEEEDEEARALRVLLSPGDVIAIQSLSVSPPMTLPVEMALSHVFGKQRIKKLGKRGGPKPNKSKRLPYYHNRPGCLYGKHGFGVQHAFI</sequence>
<evidence type="ECO:0000313" key="2">
    <source>
        <dbReference type="EMBL" id="KAK6136711.1"/>
    </source>
</evidence>
<evidence type="ECO:0000313" key="3">
    <source>
        <dbReference type="Proteomes" id="UP001318860"/>
    </source>
</evidence>